<feature type="transmembrane region" description="Helical" evidence="8">
    <location>
        <begin position="120"/>
        <end position="140"/>
    </location>
</feature>
<gene>
    <name evidence="9" type="ORF">IAB14_01700</name>
</gene>
<evidence type="ECO:0000256" key="5">
    <source>
        <dbReference type="ARBA" id="ARBA00022989"/>
    </source>
</evidence>
<evidence type="ECO:0000313" key="10">
    <source>
        <dbReference type="Proteomes" id="UP000886891"/>
    </source>
</evidence>
<dbReference type="InterPro" id="IPR003370">
    <property type="entry name" value="Chromate_transpt"/>
</dbReference>
<sequence>MPKRTIKETLVLILRLMLTFLKIGAFTFGGGYAMIALVEKDVVEKKKWLTEKEMIDLLAIAESTPGVIALNTATYVGQKVAGFFGALAASICVMLPSIVIIVLISGIIQQFGDNRYVRWAFLGIRAAVAALIFNAVLKMFKQVEKNVFSYILMAIALVLAALSVFNVIALDVVFILLGAAAVGLIYGIFRRGKQNHRTAADTPASSASPRQESSSPARSDEPQEKDQSSEKSEKNDSCDNQEETR</sequence>
<evidence type="ECO:0000256" key="8">
    <source>
        <dbReference type="SAM" id="Phobius"/>
    </source>
</evidence>
<dbReference type="PANTHER" id="PTHR43663">
    <property type="entry name" value="CHROMATE TRANSPORT PROTEIN-RELATED"/>
    <property type="match status" value="1"/>
</dbReference>
<name>A0A9D1SWN7_9FIRM</name>
<comment type="similarity">
    <text evidence="2">Belongs to the chromate ion transporter (CHR) (TC 2.A.51) family.</text>
</comment>
<reference evidence="9" key="1">
    <citation type="submission" date="2020-10" db="EMBL/GenBank/DDBJ databases">
        <authorList>
            <person name="Gilroy R."/>
        </authorList>
    </citation>
    <scope>NUCLEOTIDE SEQUENCE</scope>
    <source>
        <strain evidence="9">23406</strain>
    </source>
</reference>
<evidence type="ECO:0000256" key="6">
    <source>
        <dbReference type="ARBA" id="ARBA00023136"/>
    </source>
</evidence>
<dbReference type="Pfam" id="PF02417">
    <property type="entry name" value="Chromate_transp"/>
    <property type="match status" value="1"/>
</dbReference>
<evidence type="ECO:0000256" key="1">
    <source>
        <dbReference type="ARBA" id="ARBA00004651"/>
    </source>
</evidence>
<feature type="transmembrane region" description="Helical" evidence="8">
    <location>
        <begin position="147"/>
        <end position="166"/>
    </location>
</feature>
<organism evidence="9 10">
    <name type="scientific">Candidatus Stercoripulliclostridium merdipullorum</name>
    <dbReference type="NCBI Taxonomy" id="2840952"/>
    <lineage>
        <taxon>Bacteria</taxon>
        <taxon>Bacillati</taxon>
        <taxon>Bacillota</taxon>
        <taxon>Clostridia</taxon>
        <taxon>Eubacteriales</taxon>
        <taxon>Candidatus Stercoripulliclostridium</taxon>
    </lineage>
</organism>
<dbReference type="Proteomes" id="UP000886891">
    <property type="component" value="Unassembled WGS sequence"/>
</dbReference>
<dbReference type="PANTHER" id="PTHR43663:SF2">
    <property type="entry name" value="CHROMATE TRANSPORT PROTEIN-RELATED"/>
    <property type="match status" value="1"/>
</dbReference>
<dbReference type="InterPro" id="IPR052518">
    <property type="entry name" value="CHR_Transporter"/>
</dbReference>
<keyword evidence="6 8" id="KW-0472">Membrane</keyword>
<feature type="compositionally biased region" description="Basic and acidic residues" evidence="7">
    <location>
        <begin position="218"/>
        <end position="245"/>
    </location>
</feature>
<feature type="region of interest" description="Disordered" evidence="7">
    <location>
        <begin position="197"/>
        <end position="245"/>
    </location>
</feature>
<evidence type="ECO:0000256" key="7">
    <source>
        <dbReference type="SAM" id="MobiDB-lite"/>
    </source>
</evidence>
<feature type="transmembrane region" description="Helical" evidence="8">
    <location>
        <begin position="83"/>
        <end position="108"/>
    </location>
</feature>
<proteinExistence type="inferred from homology"/>
<evidence type="ECO:0000256" key="2">
    <source>
        <dbReference type="ARBA" id="ARBA00005262"/>
    </source>
</evidence>
<protein>
    <submittedName>
        <fullName evidence="9">Chromate transporter</fullName>
    </submittedName>
</protein>
<accession>A0A9D1SWN7</accession>
<keyword evidence="5 8" id="KW-1133">Transmembrane helix</keyword>
<keyword evidence="3" id="KW-1003">Cell membrane</keyword>
<comment type="caution">
    <text evidence="9">The sequence shown here is derived from an EMBL/GenBank/DDBJ whole genome shotgun (WGS) entry which is preliminary data.</text>
</comment>
<dbReference type="GO" id="GO:0005886">
    <property type="term" value="C:plasma membrane"/>
    <property type="evidence" value="ECO:0007669"/>
    <property type="project" value="UniProtKB-SubCell"/>
</dbReference>
<feature type="transmembrane region" description="Helical" evidence="8">
    <location>
        <begin position="172"/>
        <end position="189"/>
    </location>
</feature>
<evidence type="ECO:0000256" key="3">
    <source>
        <dbReference type="ARBA" id="ARBA00022475"/>
    </source>
</evidence>
<dbReference type="AlphaFoldDB" id="A0A9D1SWN7"/>
<keyword evidence="4 8" id="KW-0812">Transmembrane</keyword>
<comment type="subcellular location">
    <subcellularLocation>
        <location evidence="1">Cell membrane</location>
        <topology evidence="1">Multi-pass membrane protein</topology>
    </subcellularLocation>
</comment>
<feature type="compositionally biased region" description="Low complexity" evidence="7">
    <location>
        <begin position="200"/>
        <end position="217"/>
    </location>
</feature>
<feature type="transmembrane region" description="Helical" evidence="8">
    <location>
        <begin position="12"/>
        <end position="37"/>
    </location>
</feature>
<evidence type="ECO:0000256" key="4">
    <source>
        <dbReference type="ARBA" id="ARBA00022692"/>
    </source>
</evidence>
<reference evidence="9" key="2">
    <citation type="journal article" date="2021" name="PeerJ">
        <title>Extensive microbial diversity within the chicken gut microbiome revealed by metagenomics and culture.</title>
        <authorList>
            <person name="Gilroy R."/>
            <person name="Ravi A."/>
            <person name="Getino M."/>
            <person name="Pursley I."/>
            <person name="Horton D.L."/>
            <person name="Alikhan N.F."/>
            <person name="Baker D."/>
            <person name="Gharbi K."/>
            <person name="Hall N."/>
            <person name="Watson M."/>
            <person name="Adriaenssens E.M."/>
            <person name="Foster-Nyarko E."/>
            <person name="Jarju S."/>
            <person name="Secka A."/>
            <person name="Antonio M."/>
            <person name="Oren A."/>
            <person name="Chaudhuri R.R."/>
            <person name="La Ragione R."/>
            <person name="Hildebrand F."/>
            <person name="Pallen M.J."/>
        </authorList>
    </citation>
    <scope>NUCLEOTIDE SEQUENCE</scope>
    <source>
        <strain evidence="9">23406</strain>
    </source>
</reference>
<evidence type="ECO:0000313" key="9">
    <source>
        <dbReference type="EMBL" id="HIU99812.1"/>
    </source>
</evidence>
<dbReference type="EMBL" id="DVOH01000013">
    <property type="protein sequence ID" value="HIU99812.1"/>
    <property type="molecule type" value="Genomic_DNA"/>
</dbReference>
<feature type="transmembrane region" description="Helical" evidence="8">
    <location>
        <begin position="57"/>
        <end position="76"/>
    </location>
</feature>
<dbReference type="GO" id="GO:0015109">
    <property type="term" value="F:chromate transmembrane transporter activity"/>
    <property type="evidence" value="ECO:0007669"/>
    <property type="project" value="InterPro"/>
</dbReference>